<sequence length="222" mass="25191">MKISDGFFITLEGMDGAGKTTQMLQLKRYLESLGYTVCMTREPGGTPISEKIRELILDPGHGEMHPWTEALLYAAARAQHVAEVIIPALNRGEVVICDRFVDSSLAYQGAGRRLGIEKVYQVNEPALMNRLPNLTFWFNITPEESFHRKGSDPKDRLEQEDMAFYETIYQTYRQLAAASPERFVVIDATKSIPWIQQVLRCETDKRIRHLDAGAKPKNTEEG</sequence>
<keyword evidence="4 11" id="KW-0808">Transferase</keyword>
<dbReference type="GO" id="GO:0005829">
    <property type="term" value="C:cytosol"/>
    <property type="evidence" value="ECO:0007669"/>
    <property type="project" value="TreeGrafter"/>
</dbReference>
<dbReference type="RefSeq" id="WP_346771740.1">
    <property type="nucleotide sequence ID" value="NZ_FXUF01000006.1"/>
</dbReference>
<dbReference type="Gene3D" id="3.40.50.300">
    <property type="entry name" value="P-loop containing nucleotide triphosphate hydrolases"/>
    <property type="match status" value="1"/>
</dbReference>
<keyword evidence="6 11" id="KW-0547">Nucleotide-binding</keyword>
<dbReference type="PANTHER" id="PTHR10344:SF4">
    <property type="entry name" value="UMP-CMP KINASE 2, MITOCHONDRIAL"/>
    <property type="match status" value="1"/>
</dbReference>
<dbReference type="PANTHER" id="PTHR10344">
    <property type="entry name" value="THYMIDYLATE KINASE"/>
    <property type="match status" value="1"/>
</dbReference>
<dbReference type="CDD" id="cd01672">
    <property type="entry name" value="TMPK"/>
    <property type="match status" value="1"/>
</dbReference>
<evidence type="ECO:0000313" key="14">
    <source>
        <dbReference type="Proteomes" id="UP001158066"/>
    </source>
</evidence>
<evidence type="ECO:0000256" key="2">
    <source>
        <dbReference type="ARBA" id="ARBA00012980"/>
    </source>
</evidence>
<name>A0AA45WWZ6_9CLOT</name>
<gene>
    <name evidence="11" type="primary">tmk</name>
    <name evidence="13" type="ORF">SAMN06296020_10671</name>
</gene>
<dbReference type="GO" id="GO:0006227">
    <property type="term" value="P:dUDP biosynthetic process"/>
    <property type="evidence" value="ECO:0007669"/>
    <property type="project" value="TreeGrafter"/>
</dbReference>
<comment type="similarity">
    <text evidence="1 11">Belongs to the thymidylate kinase family.</text>
</comment>
<proteinExistence type="inferred from homology"/>
<dbReference type="InterPro" id="IPR039430">
    <property type="entry name" value="Thymidylate_kin-like_dom"/>
</dbReference>
<comment type="catalytic activity">
    <reaction evidence="9 11">
        <text>dTMP + ATP = dTDP + ADP</text>
        <dbReference type="Rhea" id="RHEA:13517"/>
        <dbReference type="ChEBI" id="CHEBI:30616"/>
        <dbReference type="ChEBI" id="CHEBI:58369"/>
        <dbReference type="ChEBI" id="CHEBI:63528"/>
        <dbReference type="ChEBI" id="CHEBI:456216"/>
        <dbReference type="EC" id="2.7.4.9"/>
    </reaction>
</comment>
<dbReference type="NCBIfam" id="TIGR00041">
    <property type="entry name" value="DTMP_kinase"/>
    <property type="match status" value="1"/>
</dbReference>
<protein>
    <recommendedName>
        <fullName evidence="3 11">Thymidylate kinase</fullName>
        <ecNumber evidence="2 11">2.7.4.9</ecNumber>
    </recommendedName>
    <alternativeName>
        <fullName evidence="11">dTMP kinase</fullName>
    </alternativeName>
</protein>
<dbReference type="GO" id="GO:0004798">
    <property type="term" value="F:dTMP kinase activity"/>
    <property type="evidence" value="ECO:0007669"/>
    <property type="project" value="UniProtKB-UniRule"/>
</dbReference>
<keyword evidence="7 11" id="KW-0418">Kinase</keyword>
<dbReference type="EC" id="2.7.4.9" evidence="2 11"/>
<dbReference type="HAMAP" id="MF_00165">
    <property type="entry name" value="Thymidylate_kinase"/>
    <property type="match status" value="1"/>
</dbReference>
<evidence type="ECO:0000256" key="7">
    <source>
        <dbReference type="ARBA" id="ARBA00022777"/>
    </source>
</evidence>
<evidence type="ECO:0000256" key="6">
    <source>
        <dbReference type="ARBA" id="ARBA00022741"/>
    </source>
</evidence>
<dbReference type="Pfam" id="PF02223">
    <property type="entry name" value="Thymidylate_kin"/>
    <property type="match status" value="1"/>
</dbReference>
<organism evidence="13 14">
    <name type="scientific">Anoxynatronum buryatiense</name>
    <dbReference type="NCBI Taxonomy" id="489973"/>
    <lineage>
        <taxon>Bacteria</taxon>
        <taxon>Bacillati</taxon>
        <taxon>Bacillota</taxon>
        <taxon>Clostridia</taxon>
        <taxon>Eubacteriales</taxon>
        <taxon>Clostridiaceae</taxon>
        <taxon>Anoxynatronum</taxon>
    </lineage>
</organism>
<keyword evidence="14" id="KW-1185">Reference proteome</keyword>
<dbReference type="GO" id="GO:0006233">
    <property type="term" value="P:dTDP biosynthetic process"/>
    <property type="evidence" value="ECO:0007669"/>
    <property type="project" value="InterPro"/>
</dbReference>
<dbReference type="SUPFAM" id="SSF52540">
    <property type="entry name" value="P-loop containing nucleoside triphosphate hydrolases"/>
    <property type="match status" value="1"/>
</dbReference>
<dbReference type="GO" id="GO:0006235">
    <property type="term" value="P:dTTP biosynthetic process"/>
    <property type="evidence" value="ECO:0007669"/>
    <property type="project" value="UniProtKB-UniRule"/>
</dbReference>
<evidence type="ECO:0000256" key="10">
    <source>
        <dbReference type="ARBA" id="ARBA00057735"/>
    </source>
</evidence>
<dbReference type="FunFam" id="3.40.50.300:FF:000225">
    <property type="entry name" value="Thymidylate kinase"/>
    <property type="match status" value="1"/>
</dbReference>
<accession>A0AA45WWZ6</accession>
<dbReference type="AlphaFoldDB" id="A0AA45WWZ6"/>
<feature type="binding site" evidence="11">
    <location>
        <begin position="13"/>
        <end position="20"/>
    </location>
    <ligand>
        <name>ATP</name>
        <dbReference type="ChEBI" id="CHEBI:30616"/>
    </ligand>
</feature>
<dbReference type="GO" id="GO:0005524">
    <property type="term" value="F:ATP binding"/>
    <property type="evidence" value="ECO:0007669"/>
    <property type="project" value="UniProtKB-UniRule"/>
</dbReference>
<dbReference type="Proteomes" id="UP001158066">
    <property type="component" value="Unassembled WGS sequence"/>
</dbReference>
<dbReference type="InterPro" id="IPR018095">
    <property type="entry name" value="Thymidylate_kin_CS"/>
</dbReference>
<feature type="domain" description="Thymidylate kinase-like" evidence="12">
    <location>
        <begin position="11"/>
        <end position="194"/>
    </location>
</feature>
<dbReference type="PROSITE" id="PS01331">
    <property type="entry name" value="THYMIDYLATE_KINASE"/>
    <property type="match status" value="1"/>
</dbReference>
<evidence type="ECO:0000256" key="3">
    <source>
        <dbReference type="ARBA" id="ARBA00017144"/>
    </source>
</evidence>
<comment type="function">
    <text evidence="10 11">Phosphorylation of dTMP to form dTDP in both de novo and salvage pathways of dTTP synthesis.</text>
</comment>
<evidence type="ECO:0000256" key="4">
    <source>
        <dbReference type="ARBA" id="ARBA00022679"/>
    </source>
</evidence>
<dbReference type="InterPro" id="IPR027417">
    <property type="entry name" value="P-loop_NTPase"/>
</dbReference>
<keyword evidence="8 11" id="KW-0067">ATP-binding</keyword>
<evidence type="ECO:0000256" key="9">
    <source>
        <dbReference type="ARBA" id="ARBA00048743"/>
    </source>
</evidence>
<comment type="caution">
    <text evidence="13">The sequence shown here is derived from an EMBL/GenBank/DDBJ whole genome shotgun (WGS) entry which is preliminary data.</text>
</comment>
<evidence type="ECO:0000313" key="13">
    <source>
        <dbReference type="EMBL" id="SMP56458.1"/>
    </source>
</evidence>
<evidence type="ECO:0000259" key="12">
    <source>
        <dbReference type="Pfam" id="PF02223"/>
    </source>
</evidence>
<dbReference type="EMBL" id="FXUF01000006">
    <property type="protein sequence ID" value="SMP56458.1"/>
    <property type="molecule type" value="Genomic_DNA"/>
</dbReference>
<keyword evidence="5 11" id="KW-0545">Nucleotide biosynthesis</keyword>
<evidence type="ECO:0000256" key="5">
    <source>
        <dbReference type="ARBA" id="ARBA00022727"/>
    </source>
</evidence>
<evidence type="ECO:0000256" key="11">
    <source>
        <dbReference type="HAMAP-Rule" id="MF_00165"/>
    </source>
</evidence>
<evidence type="ECO:0000256" key="8">
    <source>
        <dbReference type="ARBA" id="ARBA00022840"/>
    </source>
</evidence>
<dbReference type="InterPro" id="IPR018094">
    <property type="entry name" value="Thymidylate_kinase"/>
</dbReference>
<reference evidence="13" key="1">
    <citation type="submission" date="2017-05" db="EMBL/GenBank/DDBJ databases">
        <authorList>
            <person name="Varghese N."/>
            <person name="Submissions S."/>
        </authorList>
    </citation>
    <scope>NUCLEOTIDE SEQUENCE</scope>
    <source>
        <strain evidence="13">Su22</strain>
    </source>
</reference>
<evidence type="ECO:0000256" key="1">
    <source>
        <dbReference type="ARBA" id="ARBA00009776"/>
    </source>
</evidence>